<dbReference type="EMBL" id="CAKOFQ010007132">
    <property type="protein sequence ID" value="CAH1992037.1"/>
    <property type="molecule type" value="Genomic_DNA"/>
</dbReference>
<comment type="caution">
    <text evidence="1">The sequence shown here is derived from an EMBL/GenBank/DDBJ whole genome shotgun (WGS) entry which is preliminary data.</text>
</comment>
<keyword evidence="2" id="KW-1185">Reference proteome</keyword>
<evidence type="ECO:0000313" key="1">
    <source>
        <dbReference type="EMBL" id="CAH1992037.1"/>
    </source>
</evidence>
<dbReference type="AlphaFoldDB" id="A0A9P0LIS5"/>
<reference evidence="1" key="1">
    <citation type="submission" date="2022-03" db="EMBL/GenBank/DDBJ databases">
        <authorList>
            <person name="Sayadi A."/>
        </authorList>
    </citation>
    <scope>NUCLEOTIDE SEQUENCE</scope>
</reference>
<protein>
    <submittedName>
        <fullName evidence="1">Uncharacterized protein</fullName>
    </submittedName>
</protein>
<dbReference type="Proteomes" id="UP001152888">
    <property type="component" value="Unassembled WGS sequence"/>
</dbReference>
<sequence>MKCYPKATLPLKVEIRPQKYYNYTNIDKEKATHTKTKTDCTIASLEEHSAEFGQHRMSAFPGNSYNSLTVPARREQNSCCMAPLGLNPDWKTPQHPCTLRRSAARGEAYGDGGAIGALSASI</sequence>
<evidence type="ECO:0000313" key="2">
    <source>
        <dbReference type="Proteomes" id="UP001152888"/>
    </source>
</evidence>
<name>A0A9P0LIS5_ACAOB</name>
<accession>A0A9P0LIS5</accession>
<organism evidence="1 2">
    <name type="scientific">Acanthoscelides obtectus</name>
    <name type="common">Bean weevil</name>
    <name type="synonym">Bruchus obtectus</name>
    <dbReference type="NCBI Taxonomy" id="200917"/>
    <lineage>
        <taxon>Eukaryota</taxon>
        <taxon>Metazoa</taxon>
        <taxon>Ecdysozoa</taxon>
        <taxon>Arthropoda</taxon>
        <taxon>Hexapoda</taxon>
        <taxon>Insecta</taxon>
        <taxon>Pterygota</taxon>
        <taxon>Neoptera</taxon>
        <taxon>Endopterygota</taxon>
        <taxon>Coleoptera</taxon>
        <taxon>Polyphaga</taxon>
        <taxon>Cucujiformia</taxon>
        <taxon>Chrysomeloidea</taxon>
        <taxon>Chrysomelidae</taxon>
        <taxon>Bruchinae</taxon>
        <taxon>Bruchini</taxon>
        <taxon>Acanthoscelides</taxon>
    </lineage>
</organism>
<gene>
    <name evidence="1" type="ORF">ACAOBT_LOCUS20642</name>
</gene>
<proteinExistence type="predicted"/>